<organism evidence="2 3">
    <name type="scientific">Nitrobacter winogradskyi (strain ATCC 25391 / DSM 10237 / CIP 104748 / NCIMB 11846 / Nb-255)</name>
    <dbReference type="NCBI Taxonomy" id="323098"/>
    <lineage>
        <taxon>Bacteria</taxon>
        <taxon>Pseudomonadati</taxon>
        <taxon>Pseudomonadota</taxon>
        <taxon>Alphaproteobacteria</taxon>
        <taxon>Hyphomicrobiales</taxon>
        <taxon>Nitrobacteraceae</taxon>
        <taxon>Nitrobacter</taxon>
    </lineage>
</organism>
<dbReference type="STRING" id="323098.Nwi_1538"/>
<proteinExistence type="predicted"/>
<evidence type="ECO:0000256" key="1">
    <source>
        <dbReference type="SAM" id="Phobius"/>
    </source>
</evidence>
<feature type="transmembrane region" description="Helical" evidence="1">
    <location>
        <begin position="45"/>
        <end position="64"/>
    </location>
</feature>
<dbReference type="Proteomes" id="UP000002531">
    <property type="component" value="Chromosome"/>
</dbReference>
<protein>
    <submittedName>
        <fullName evidence="2">Uncharacterized protein</fullName>
    </submittedName>
</protein>
<accession>Q3SSE2</accession>
<gene>
    <name evidence="2" type="ordered locus">Nwi_1538</name>
</gene>
<dbReference type="AlphaFoldDB" id="Q3SSE2"/>
<dbReference type="RefSeq" id="WP_011314805.1">
    <property type="nucleotide sequence ID" value="NC_007406.1"/>
</dbReference>
<keyword evidence="1" id="KW-0472">Membrane</keyword>
<dbReference type="OrthoDB" id="8373113at2"/>
<sequence length="77" mass="8556">MSEAKRFDDLPPATKEFLTNLRPDEIKTLNDGIRLINSALTVGRFMKWVIITMLGILAGIVMFGESISKIASWMKGG</sequence>
<reference evidence="2 3" key="1">
    <citation type="journal article" date="2006" name="Appl. Environ. Microbiol.">
        <title>Genome sequence of the chemolithoautotrophic nitrite-oxidizing bacterium Nitrobacter winogradskyi Nb-255.</title>
        <authorList>
            <person name="Starkenburg S.R."/>
            <person name="Chain P.S."/>
            <person name="Sayavedra-Soto L.A."/>
            <person name="Hauser L."/>
            <person name="Land M.L."/>
            <person name="Larimer F.W."/>
            <person name="Malfatti S.A."/>
            <person name="Klotz M.G."/>
            <person name="Bottomley P.J."/>
            <person name="Arp D.J."/>
            <person name="Hickey W.J."/>
        </authorList>
    </citation>
    <scope>NUCLEOTIDE SEQUENCE [LARGE SCALE GENOMIC DNA]</scope>
    <source>
        <strain evidence="3">ATCC 25391 / DSM 10237 / CIP 104748 / NCIMB 11846 / Nb-255</strain>
    </source>
</reference>
<name>Q3SSE2_NITWN</name>
<dbReference type="eggNOG" id="ENOG5033IHQ">
    <property type="taxonomic scope" value="Bacteria"/>
</dbReference>
<dbReference type="HOGENOM" id="CLU_192019_0_0_5"/>
<evidence type="ECO:0000313" key="2">
    <source>
        <dbReference type="EMBL" id="ABA04799.1"/>
    </source>
</evidence>
<keyword evidence="3" id="KW-1185">Reference proteome</keyword>
<keyword evidence="1" id="KW-0812">Transmembrane</keyword>
<evidence type="ECO:0000313" key="3">
    <source>
        <dbReference type="Proteomes" id="UP000002531"/>
    </source>
</evidence>
<dbReference type="EMBL" id="CP000115">
    <property type="protein sequence ID" value="ABA04799.1"/>
    <property type="molecule type" value="Genomic_DNA"/>
</dbReference>
<keyword evidence="1" id="KW-1133">Transmembrane helix</keyword>
<dbReference type="KEGG" id="nwi:Nwi_1538"/>